<evidence type="ECO:0000313" key="1">
    <source>
        <dbReference type="Proteomes" id="UP000887565"/>
    </source>
</evidence>
<reference evidence="2" key="1">
    <citation type="submission" date="2022-11" db="UniProtKB">
        <authorList>
            <consortium name="WormBaseParasite"/>
        </authorList>
    </citation>
    <scope>IDENTIFICATION</scope>
</reference>
<accession>A0A915KD02</accession>
<name>A0A915KD02_ROMCU</name>
<evidence type="ECO:0000313" key="2">
    <source>
        <dbReference type="WBParaSite" id="nRc.2.0.1.t35794-RA"/>
    </source>
</evidence>
<proteinExistence type="predicted"/>
<protein>
    <submittedName>
        <fullName evidence="2">Uncharacterized protein</fullName>
    </submittedName>
</protein>
<dbReference type="Proteomes" id="UP000887565">
    <property type="component" value="Unplaced"/>
</dbReference>
<dbReference type="WBParaSite" id="nRc.2.0.1.t35794-RA">
    <property type="protein sequence ID" value="nRc.2.0.1.t35794-RA"/>
    <property type="gene ID" value="nRc.2.0.1.g35794"/>
</dbReference>
<dbReference type="AlphaFoldDB" id="A0A915KD02"/>
<sequence>METDLLGDRVAQRIANDMRTASGCEGVLLTCDALTICCIPLFTEQGGETKAGDRGTDGLELRICWKFNRK</sequence>
<organism evidence="1 2">
    <name type="scientific">Romanomermis culicivorax</name>
    <name type="common">Nematode worm</name>
    <dbReference type="NCBI Taxonomy" id="13658"/>
    <lineage>
        <taxon>Eukaryota</taxon>
        <taxon>Metazoa</taxon>
        <taxon>Ecdysozoa</taxon>
        <taxon>Nematoda</taxon>
        <taxon>Enoplea</taxon>
        <taxon>Dorylaimia</taxon>
        <taxon>Mermithida</taxon>
        <taxon>Mermithoidea</taxon>
        <taxon>Mermithidae</taxon>
        <taxon>Romanomermis</taxon>
    </lineage>
</organism>
<keyword evidence="1" id="KW-1185">Reference proteome</keyword>